<dbReference type="Proteomes" id="UP001489004">
    <property type="component" value="Unassembled WGS sequence"/>
</dbReference>
<evidence type="ECO:0000313" key="2">
    <source>
        <dbReference type="EMBL" id="KAK9823304.1"/>
    </source>
</evidence>
<accession>A0AAW1QPF3</accession>
<reference evidence="2 3" key="1">
    <citation type="journal article" date="2024" name="Nat. Commun.">
        <title>Phylogenomics reveals the evolutionary origins of lichenization in chlorophyte algae.</title>
        <authorList>
            <person name="Puginier C."/>
            <person name="Libourel C."/>
            <person name="Otte J."/>
            <person name="Skaloud P."/>
            <person name="Haon M."/>
            <person name="Grisel S."/>
            <person name="Petersen M."/>
            <person name="Berrin J.G."/>
            <person name="Delaux P.M."/>
            <person name="Dal Grande F."/>
            <person name="Keller J."/>
        </authorList>
    </citation>
    <scope>NUCLEOTIDE SEQUENCE [LARGE SCALE GENOMIC DNA]</scope>
    <source>
        <strain evidence="2 3">SAG 2043</strain>
    </source>
</reference>
<sequence length="145" mass="15958">MLSWRSAVEWLIVCCSGEVCKLLPTMMSTDIIDLSALSDDEDQRPVKRARIATSNPADEVEILEAEASVPLDVADLDDEEELAITGGTGVIWNRDLPHCRDTCGTHKFTQGVSMTNSSFCGKCYCYVCDCEASKCGSWGIRRDVQ</sequence>
<dbReference type="AlphaFoldDB" id="A0AAW1QPF3"/>
<evidence type="ECO:0000256" key="1">
    <source>
        <dbReference type="SAM" id="SignalP"/>
    </source>
</evidence>
<name>A0AAW1QPF3_9CHLO</name>
<feature type="signal peptide" evidence="1">
    <location>
        <begin position="1"/>
        <end position="17"/>
    </location>
</feature>
<dbReference type="PANTHER" id="PTHR33443:SF30">
    <property type="entry name" value="SARCOSINE DEHYDROGENASE-2C PROTEIN"/>
    <property type="match status" value="1"/>
</dbReference>
<dbReference type="EMBL" id="JALJOR010000002">
    <property type="protein sequence ID" value="KAK9823304.1"/>
    <property type="molecule type" value="Genomic_DNA"/>
</dbReference>
<proteinExistence type="predicted"/>
<dbReference type="PANTHER" id="PTHR33443">
    <property type="entry name" value="ZGC:112980"/>
    <property type="match status" value="1"/>
</dbReference>
<gene>
    <name evidence="2" type="ORF">WJX72_001791</name>
</gene>
<organism evidence="2 3">
    <name type="scientific">[Myrmecia] bisecta</name>
    <dbReference type="NCBI Taxonomy" id="41462"/>
    <lineage>
        <taxon>Eukaryota</taxon>
        <taxon>Viridiplantae</taxon>
        <taxon>Chlorophyta</taxon>
        <taxon>core chlorophytes</taxon>
        <taxon>Trebouxiophyceae</taxon>
        <taxon>Trebouxiales</taxon>
        <taxon>Trebouxiaceae</taxon>
        <taxon>Myrmecia</taxon>
    </lineage>
</organism>
<keyword evidence="1" id="KW-0732">Signal</keyword>
<evidence type="ECO:0000313" key="3">
    <source>
        <dbReference type="Proteomes" id="UP001489004"/>
    </source>
</evidence>
<feature type="chain" id="PRO_5043430224" evidence="1">
    <location>
        <begin position="18"/>
        <end position="145"/>
    </location>
</feature>
<dbReference type="InterPro" id="IPR053234">
    <property type="entry name" value="RPM1_Interactor"/>
</dbReference>
<keyword evidence="3" id="KW-1185">Reference proteome</keyword>
<comment type="caution">
    <text evidence="2">The sequence shown here is derived from an EMBL/GenBank/DDBJ whole genome shotgun (WGS) entry which is preliminary data.</text>
</comment>
<protein>
    <submittedName>
        <fullName evidence="2">Uncharacterized protein</fullName>
    </submittedName>
</protein>